<dbReference type="Proteomes" id="UP000605970">
    <property type="component" value="Unassembled WGS sequence"/>
</dbReference>
<dbReference type="PANTHER" id="PTHR11214:SF364">
    <property type="entry name" value="HEXOSYLTRANSFERASE"/>
    <property type="match status" value="1"/>
</dbReference>
<keyword evidence="8 10" id="KW-0333">Golgi apparatus</keyword>
<dbReference type="EC" id="2.4.1.-" evidence="10"/>
<evidence type="ECO:0000256" key="6">
    <source>
        <dbReference type="ARBA" id="ARBA00022968"/>
    </source>
</evidence>
<dbReference type="EMBL" id="JABEBT010000005">
    <property type="protein sequence ID" value="KAF7639476.1"/>
    <property type="molecule type" value="Genomic_DNA"/>
</dbReference>
<comment type="caution">
    <text evidence="11">The sequence shown here is derived from an EMBL/GenBank/DDBJ whole genome shotgun (WGS) entry which is preliminary data.</text>
</comment>
<evidence type="ECO:0000256" key="7">
    <source>
        <dbReference type="ARBA" id="ARBA00022989"/>
    </source>
</evidence>
<dbReference type="InterPro" id="IPR002659">
    <property type="entry name" value="Glyco_trans_31"/>
</dbReference>
<evidence type="ECO:0000313" key="11">
    <source>
        <dbReference type="EMBL" id="KAF7639476.1"/>
    </source>
</evidence>
<evidence type="ECO:0000256" key="10">
    <source>
        <dbReference type="RuleBase" id="RU363063"/>
    </source>
</evidence>
<dbReference type="GO" id="GO:0006493">
    <property type="term" value="P:protein O-linked glycosylation"/>
    <property type="evidence" value="ECO:0007669"/>
    <property type="project" value="TreeGrafter"/>
</dbReference>
<accession>A0A8T0A2E8</accession>
<evidence type="ECO:0000256" key="5">
    <source>
        <dbReference type="ARBA" id="ARBA00022692"/>
    </source>
</evidence>
<dbReference type="PANTHER" id="PTHR11214">
    <property type="entry name" value="BETA-1,3-N-ACETYLGLUCOSAMINYLTRANSFERASE"/>
    <property type="match status" value="1"/>
</dbReference>
<keyword evidence="4" id="KW-0808">Transferase</keyword>
<keyword evidence="6" id="KW-0735">Signal-anchor</keyword>
<evidence type="ECO:0000256" key="1">
    <source>
        <dbReference type="ARBA" id="ARBA00004323"/>
    </source>
</evidence>
<evidence type="ECO:0000256" key="4">
    <source>
        <dbReference type="ARBA" id="ARBA00022679"/>
    </source>
</evidence>
<name>A0A8T0A2E8_9BILA</name>
<dbReference type="Gene3D" id="3.90.550.50">
    <property type="match status" value="1"/>
</dbReference>
<keyword evidence="9" id="KW-0472">Membrane</keyword>
<keyword evidence="12" id="KW-1185">Reference proteome</keyword>
<organism evidence="11 12">
    <name type="scientific">Meloidogyne graminicola</name>
    <dbReference type="NCBI Taxonomy" id="189291"/>
    <lineage>
        <taxon>Eukaryota</taxon>
        <taxon>Metazoa</taxon>
        <taxon>Ecdysozoa</taxon>
        <taxon>Nematoda</taxon>
        <taxon>Chromadorea</taxon>
        <taxon>Rhabditida</taxon>
        <taxon>Tylenchina</taxon>
        <taxon>Tylenchomorpha</taxon>
        <taxon>Tylenchoidea</taxon>
        <taxon>Meloidogynidae</taxon>
        <taxon>Meloidogyninae</taxon>
        <taxon>Meloidogyne</taxon>
    </lineage>
</organism>
<comment type="subcellular location">
    <subcellularLocation>
        <location evidence="1 10">Golgi apparatus membrane</location>
        <topology evidence="1 10">Single-pass type II membrane protein</topology>
    </subcellularLocation>
</comment>
<reference evidence="11" key="1">
    <citation type="journal article" date="2020" name="Ecol. Evol.">
        <title>Genome structure and content of the rice root-knot nematode (Meloidogyne graminicola).</title>
        <authorList>
            <person name="Phan N.T."/>
            <person name="Danchin E.G.J."/>
            <person name="Klopp C."/>
            <person name="Perfus-Barbeoch L."/>
            <person name="Kozlowski D.K."/>
            <person name="Koutsovoulos G.D."/>
            <person name="Lopez-Roques C."/>
            <person name="Bouchez O."/>
            <person name="Zahm M."/>
            <person name="Besnard G."/>
            <person name="Bellafiore S."/>
        </authorList>
    </citation>
    <scope>NUCLEOTIDE SEQUENCE</scope>
    <source>
        <strain evidence="11">VN-18</strain>
    </source>
</reference>
<dbReference type="AlphaFoldDB" id="A0A8T0A2E8"/>
<keyword evidence="7" id="KW-1133">Transmembrane helix</keyword>
<evidence type="ECO:0000256" key="3">
    <source>
        <dbReference type="ARBA" id="ARBA00022676"/>
    </source>
</evidence>
<dbReference type="GO" id="GO:0016758">
    <property type="term" value="F:hexosyltransferase activity"/>
    <property type="evidence" value="ECO:0007669"/>
    <property type="project" value="InterPro"/>
</dbReference>
<proteinExistence type="inferred from homology"/>
<dbReference type="OrthoDB" id="6381420at2759"/>
<protein>
    <recommendedName>
        <fullName evidence="10">Hexosyltransferase</fullName>
        <ecNumber evidence="10">2.4.1.-</ecNumber>
    </recommendedName>
</protein>
<evidence type="ECO:0000256" key="8">
    <source>
        <dbReference type="ARBA" id="ARBA00023034"/>
    </source>
</evidence>
<evidence type="ECO:0000256" key="2">
    <source>
        <dbReference type="ARBA" id="ARBA00008661"/>
    </source>
</evidence>
<dbReference type="GO" id="GO:0000139">
    <property type="term" value="C:Golgi membrane"/>
    <property type="evidence" value="ECO:0007669"/>
    <property type="project" value="UniProtKB-SubCell"/>
</dbReference>
<evidence type="ECO:0000313" key="12">
    <source>
        <dbReference type="Proteomes" id="UP000605970"/>
    </source>
</evidence>
<keyword evidence="3 10" id="KW-0328">Glycosyltransferase</keyword>
<evidence type="ECO:0000256" key="9">
    <source>
        <dbReference type="ARBA" id="ARBA00023136"/>
    </source>
</evidence>
<comment type="similarity">
    <text evidence="2 10">Belongs to the glycosyltransferase 31 family.</text>
</comment>
<keyword evidence="5" id="KW-0812">Transmembrane</keyword>
<gene>
    <name evidence="11" type="ORF">Mgra_00001153</name>
</gene>
<dbReference type="Pfam" id="PF01762">
    <property type="entry name" value="Galactosyl_T"/>
    <property type="match status" value="1"/>
</dbReference>
<sequence length="349" mass="41276">MSFLLFSYLTQQFLPFCKEQNLSYFYKFYSLKEYSQPDKTPLNWINIKLVWEPLLKPKLYYKNKNNYNNSFSSLFIVVISKLEHFKQRKFLRKEFKEQGISSFIFVLSVANASKQNIKNINEEFAKEGDLLVLNNYRLLTYKTRAWLQWVTKQFSLICGPPRFILKIDDDLMINWNALFRLLQRAGPSPERLLFCRVIPNGQISRNPASKWFLSSSEYKRNKPGGLGLYCQGMAIILSGDLIISALSNLRHVQFLWMDDWYLTHALLFNTNVTFVDIGPQVSSVDEEIKFNVNNIVKAYNVYYTPIFAHFRPAEHFPESRKLIEWKKMLGKYKPFSLSSFYKHVFEKKN</sequence>